<dbReference type="Proteomes" id="UP000235672">
    <property type="component" value="Unassembled WGS sequence"/>
</dbReference>
<feature type="compositionally biased region" description="Polar residues" evidence="2">
    <location>
        <begin position="95"/>
        <end position="110"/>
    </location>
</feature>
<evidence type="ECO:0000256" key="1">
    <source>
        <dbReference type="ARBA" id="ARBA00023242"/>
    </source>
</evidence>
<dbReference type="EMBL" id="KZ613515">
    <property type="protein sequence ID" value="PMD15219.1"/>
    <property type="molecule type" value="Genomic_DNA"/>
</dbReference>
<dbReference type="InterPro" id="IPR001138">
    <property type="entry name" value="Zn2Cys6_DnaBD"/>
</dbReference>
<gene>
    <name evidence="5" type="ORF">NA56DRAFT_634992</name>
</gene>
<feature type="domain" description="Zn(2)-C6 fungal-type" evidence="4">
    <location>
        <begin position="17"/>
        <end position="50"/>
    </location>
</feature>
<protein>
    <recommendedName>
        <fullName evidence="4">Zn(2)-C6 fungal-type domain-containing protein</fullName>
    </recommendedName>
</protein>
<dbReference type="SUPFAM" id="SSF57701">
    <property type="entry name" value="Zn2/Cys6 DNA-binding domain"/>
    <property type="match status" value="1"/>
</dbReference>
<name>A0A2J6PMI2_9HELO</name>
<evidence type="ECO:0000259" key="4">
    <source>
        <dbReference type="PROSITE" id="PS50048"/>
    </source>
</evidence>
<dbReference type="PROSITE" id="PS00463">
    <property type="entry name" value="ZN2_CY6_FUNGAL_1"/>
    <property type="match status" value="1"/>
</dbReference>
<dbReference type="InterPro" id="IPR021858">
    <property type="entry name" value="Fun_TF"/>
</dbReference>
<keyword evidence="1" id="KW-0539">Nucleus</keyword>
<feature type="transmembrane region" description="Helical" evidence="3">
    <location>
        <begin position="521"/>
        <end position="544"/>
    </location>
</feature>
<dbReference type="AlphaFoldDB" id="A0A2J6PMI2"/>
<accession>A0A2J6PMI2</accession>
<dbReference type="PROSITE" id="PS50048">
    <property type="entry name" value="ZN2_CY6_FUNGAL_2"/>
    <property type="match status" value="1"/>
</dbReference>
<sequence>MQQTTVPKPTRRREAKSCTECRRRKQKCNPRKEGGPCGNCLRRYPPVACVGRAEPSKKPNATPAQDPVPSPHCEEYSHGSLSSSTSESHVPRPQPVSSPSDVSRNPSHLSSVSPAIAGVIDHDVSGYFPSTYTDVGNSIDLVLSSNSTPPKSPDEGSYGSPRNFGGILTSINTLYSLPIKQTSRNAELLHFFHGYVVPNLVSIDGKNVPPLFLREMLPWMIQSPLMPNIAIMMASATQSSEQQLMVKKSSETLSIQNHVFKIINQFLKQDFNQVGGEALRAVIHLAILEFFWGSTEMLWPHVKGLNQMIKLRGGYTQMKDPVLEQVFILTDYELACCFESDLTLQDLNPNRDMEPPIPACYSEGLKSPFLSSPTTFAQSRETLSLSLAAAEILDDIRFLTLSITSQDSQSNTSKIQSTASWMHKHLERIPTPSTPNPSESELFLIIIHTTALTYTKCISTLLPFTNAYTSSSLHALLSQIWLIPLARWKEIPGIFLWVLLVACPSAGNVDELQGRWLKKKMAVTGMTIGMSDFGLAIAGLRAFWKVQRWIRREREIGAIDPTILRE</sequence>
<dbReference type="PANTHER" id="PTHR37540:SF9">
    <property type="entry name" value="ZN(2)-C6 FUNGAL-TYPE DOMAIN-CONTAINING PROTEIN"/>
    <property type="match status" value="1"/>
</dbReference>
<organism evidence="5 6">
    <name type="scientific">Hyaloscypha hepaticicola</name>
    <dbReference type="NCBI Taxonomy" id="2082293"/>
    <lineage>
        <taxon>Eukaryota</taxon>
        <taxon>Fungi</taxon>
        <taxon>Dikarya</taxon>
        <taxon>Ascomycota</taxon>
        <taxon>Pezizomycotina</taxon>
        <taxon>Leotiomycetes</taxon>
        <taxon>Helotiales</taxon>
        <taxon>Hyaloscyphaceae</taxon>
        <taxon>Hyaloscypha</taxon>
    </lineage>
</organism>
<dbReference type="CDD" id="cd00067">
    <property type="entry name" value="GAL4"/>
    <property type="match status" value="1"/>
</dbReference>
<keyword evidence="3" id="KW-0472">Membrane</keyword>
<dbReference type="SMART" id="SM00066">
    <property type="entry name" value="GAL4"/>
    <property type="match status" value="1"/>
</dbReference>
<dbReference type="Pfam" id="PF11951">
    <property type="entry name" value="Fungal_trans_2"/>
    <property type="match status" value="1"/>
</dbReference>
<dbReference type="STRING" id="1745343.A0A2J6PMI2"/>
<feature type="region of interest" description="Disordered" evidence="2">
    <location>
        <begin position="1"/>
        <end position="110"/>
    </location>
</feature>
<dbReference type="GO" id="GO:0000981">
    <property type="term" value="F:DNA-binding transcription factor activity, RNA polymerase II-specific"/>
    <property type="evidence" value="ECO:0007669"/>
    <property type="project" value="InterPro"/>
</dbReference>
<evidence type="ECO:0000256" key="2">
    <source>
        <dbReference type="SAM" id="MobiDB-lite"/>
    </source>
</evidence>
<dbReference type="PANTHER" id="PTHR37540">
    <property type="entry name" value="TRANSCRIPTION FACTOR (ACR-2), PUTATIVE-RELATED-RELATED"/>
    <property type="match status" value="1"/>
</dbReference>
<evidence type="ECO:0000313" key="6">
    <source>
        <dbReference type="Proteomes" id="UP000235672"/>
    </source>
</evidence>
<feature type="compositionally biased region" description="Low complexity" evidence="2">
    <location>
        <begin position="78"/>
        <end position="88"/>
    </location>
</feature>
<evidence type="ECO:0000256" key="3">
    <source>
        <dbReference type="SAM" id="Phobius"/>
    </source>
</evidence>
<keyword evidence="6" id="KW-1185">Reference proteome</keyword>
<dbReference type="InterPro" id="IPR036864">
    <property type="entry name" value="Zn2-C6_fun-type_DNA-bd_sf"/>
</dbReference>
<reference evidence="5 6" key="1">
    <citation type="submission" date="2016-05" db="EMBL/GenBank/DDBJ databases">
        <title>A degradative enzymes factory behind the ericoid mycorrhizal symbiosis.</title>
        <authorList>
            <consortium name="DOE Joint Genome Institute"/>
            <person name="Martino E."/>
            <person name="Morin E."/>
            <person name="Grelet G."/>
            <person name="Kuo A."/>
            <person name="Kohler A."/>
            <person name="Daghino S."/>
            <person name="Barry K."/>
            <person name="Choi C."/>
            <person name="Cichocki N."/>
            <person name="Clum A."/>
            <person name="Copeland A."/>
            <person name="Hainaut M."/>
            <person name="Haridas S."/>
            <person name="Labutti K."/>
            <person name="Lindquist E."/>
            <person name="Lipzen A."/>
            <person name="Khouja H.-R."/>
            <person name="Murat C."/>
            <person name="Ohm R."/>
            <person name="Olson A."/>
            <person name="Spatafora J."/>
            <person name="Veneault-Fourrey C."/>
            <person name="Henrissat B."/>
            <person name="Grigoriev I."/>
            <person name="Martin F."/>
            <person name="Perotto S."/>
        </authorList>
    </citation>
    <scope>NUCLEOTIDE SEQUENCE [LARGE SCALE GENOMIC DNA]</scope>
    <source>
        <strain evidence="5 6">UAMH 7357</strain>
    </source>
</reference>
<dbReference type="OrthoDB" id="415825at2759"/>
<evidence type="ECO:0000313" key="5">
    <source>
        <dbReference type="EMBL" id="PMD15219.1"/>
    </source>
</evidence>
<dbReference type="GO" id="GO:0008270">
    <property type="term" value="F:zinc ion binding"/>
    <property type="evidence" value="ECO:0007669"/>
    <property type="project" value="InterPro"/>
</dbReference>
<keyword evidence="3" id="KW-1133">Transmembrane helix</keyword>
<proteinExistence type="predicted"/>
<keyword evidence="3" id="KW-0812">Transmembrane</keyword>